<dbReference type="Proteomes" id="UP001589747">
    <property type="component" value="Unassembled WGS sequence"/>
</dbReference>
<keyword evidence="3" id="KW-1185">Reference proteome</keyword>
<proteinExistence type="predicted"/>
<evidence type="ECO:0000313" key="2">
    <source>
        <dbReference type="EMBL" id="MFB9325842.1"/>
    </source>
</evidence>
<organism evidence="2 3">
    <name type="scientific">Paenibacillus aurantiacus</name>
    <dbReference type="NCBI Taxonomy" id="1936118"/>
    <lineage>
        <taxon>Bacteria</taxon>
        <taxon>Bacillati</taxon>
        <taxon>Bacillota</taxon>
        <taxon>Bacilli</taxon>
        <taxon>Bacillales</taxon>
        <taxon>Paenibacillaceae</taxon>
        <taxon>Paenibacillus</taxon>
    </lineage>
</organism>
<feature type="region of interest" description="Disordered" evidence="1">
    <location>
        <begin position="1"/>
        <end position="47"/>
    </location>
</feature>
<protein>
    <submittedName>
        <fullName evidence="2">Uncharacterized protein</fullName>
    </submittedName>
</protein>
<evidence type="ECO:0000313" key="3">
    <source>
        <dbReference type="Proteomes" id="UP001589747"/>
    </source>
</evidence>
<name>A0ABV5KKU2_9BACL</name>
<reference evidence="2 3" key="1">
    <citation type="submission" date="2024-09" db="EMBL/GenBank/DDBJ databases">
        <authorList>
            <person name="Sun Q."/>
            <person name="Mori K."/>
        </authorList>
    </citation>
    <scope>NUCLEOTIDE SEQUENCE [LARGE SCALE GENOMIC DNA]</scope>
    <source>
        <strain evidence="2 3">TISTR 2452</strain>
    </source>
</reference>
<dbReference type="RefSeq" id="WP_377492443.1">
    <property type="nucleotide sequence ID" value="NZ_JBHMDO010000015.1"/>
</dbReference>
<gene>
    <name evidence="2" type="ORF">ACFFSY_07865</name>
</gene>
<comment type="caution">
    <text evidence="2">The sequence shown here is derived from an EMBL/GenBank/DDBJ whole genome shotgun (WGS) entry which is preliminary data.</text>
</comment>
<accession>A0ABV5KKU2</accession>
<evidence type="ECO:0000256" key="1">
    <source>
        <dbReference type="SAM" id="MobiDB-lite"/>
    </source>
</evidence>
<dbReference type="EMBL" id="JBHMDO010000015">
    <property type="protein sequence ID" value="MFB9325842.1"/>
    <property type="molecule type" value="Genomic_DNA"/>
</dbReference>
<sequence>MSGEFPSEAQNQASQAQSEADRTGKGKAKASAMQSKADHAAVRKHGL</sequence>
<feature type="compositionally biased region" description="Low complexity" evidence="1">
    <location>
        <begin position="7"/>
        <end position="18"/>
    </location>
</feature>